<dbReference type="GO" id="GO:0004553">
    <property type="term" value="F:hydrolase activity, hydrolyzing O-glycosyl compounds"/>
    <property type="evidence" value="ECO:0007669"/>
    <property type="project" value="InterPro"/>
</dbReference>
<dbReference type="SMART" id="SM00633">
    <property type="entry name" value="Glyco_10"/>
    <property type="match status" value="1"/>
</dbReference>
<gene>
    <name evidence="5" type="ORF">ROSINTL182_06338</name>
</gene>
<dbReference type="InterPro" id="IPR001000">
    <property type="entry name" value="GH10_dom"/>
</dbReference>
<dbReference type="EMBL" id="ABYJ02000059">
    <property type="protein sequence ID" value="EEV01752.1"/>
    <property type="molecule type" value="Genomic_DNA"/>
</dbReference>
<proteinExistence type="predicted"/>
<dbReference type="SUPFAM" id="SSF51445">
    <property type="entry name" value="(Trans)glycosidases"/>
    <property type="match status" value="1"/>
</dbReference>
<accession>C7G8W2</accession>
<evidence type="ECO:0000256" key="3">
    <source>
        <dbReference type="ARBA" id="ARBA00023326"/>
    </source>
</evidence>
<evidence type="ECO:0000259" key="4">
    <source>
        <dbReference type="PROSITE" id="PS51760"/>
    </source>
</evidence>
<organism evidence="5 6">
    <name type="scientific">Roseburia intestinalis L1-82</name>
    <dbReference type="NCBI Taxonomy" id="536231"/>
    <lineage>
        <taxon>Bacteria</taxon>
        <taxon>Bacillati</taxon>
        <taxon>Bacillota</taxon>
        <taxon>Clostridia</taxon>
        <taxon>Lachnospirales</taxon>
        <taxon>Lachnospiraceae</taxon>
        <taxon>Roseburia</taxon>
    </lineage>
</organism>
<feature type="non-terminal residue" evidence="5">
    <location>
        <position position="1"/>
    </location>
</feature>
<keyword evidence="2" id="KW-0119">Carbohydrate metabolism</keyword>
<dbReference type="HOGENOM" id="CLU_712772_0_0_9"/>
<keyword evidence="3" id="KW-0624">Polysaccharide degradation</keyword>
<evidence type="ECO:0000313" key="5">
    <source>
        <dbReference type="EMBL" id="EEV01752.1"/>
    </source>
</evidence>
<dbReference type="AlphaFoldDB" id="C7G8W2"/>
<comment type="caution">
    <text evidence="5">The sequence shown here is derived from an EMBL/GenBank/DDBJ whole genome shotgun (WGS) entry which is preliminary data.</text>
</comment>
<dbReference type="InterPro" id="IPR017853">
    <property type="entry name" value="GH"/>
</dbReference>
<evidence type="ECO:0000256" key="1">
    <source>
        <dbReference type="ARBA" id="ARBA00022801"/>
    </source>
</evidence>
<evidence type="ECO:0000313" key="6">
    <source>
        <dbReference type="Proteomes" id="UP000004828"/>
    </source>
</evidence>
<protein>
    <submittedName>
        <fullName evidence="5">Putative glycosyl hydrolase family 10</fullName>
    </submittedName>
</protein>
<name>C7G8W2_9FIRM</name>
<feature type="domain" description="GH10" evidence="4">
    <location>
        <begin position="1"/>
        <end position="191"/>
    </location>
</feature>
<dbReference type="Proteomes" id="UP000004828">
    <property type="component" value="Unassembled WGS sequence"/>
</dbReference>
<dbReference type="GO" id="GO:0000272">
    <property type="term" value="P:polysaccharide catabolic process"/>
    <property type="evidence" value="ECO:0007669"/>
    <property type="project" value="UniProtKB-KW"/>
</dbReference>
<sequence length="388" mass="43882">ETLYAKQYASLYGLDADTDDLSSIQPKLFYNDYNEWFGSRSDAIIHFLTEEPWNENHEKVKSSVINPDGDGTIYGDGLLDGIGMQGHLDDTQNIEQYMIALEKYNAAVPELHITELDIGRTGTDANANYYQAKFYYEFFSRLIEEVKKGVNLTSVTLWGLTDDASWRRDSNPLLFNADLSKKPAFEAMVMAAKGEEFSMTPEKIAVEAKDMLVTFEPFKEDGKTKTVTPQDIGAVSRGSGHQSVITVVNEENHTEDAAIGFSLRVRRNENDASMKMDVSSYIGKTIKITAFVKTQDKKIRMGLDGAESKLLVEEKSLGDWTELSTVCEISEELNSAYLFFETDGNADFYLDDISITCQDTDIIEQEQKEMSLWEKIVKFFENLFHSDK</sequence>
<dbReference type="Gene3D" id="3.20.20.80">
    <property type="entry name" value="Glycosidases"/>
    <property type="match status" value="1"/>
</dbReference>
<evidence type="ECO:0000256" key="2">
    <source>
        <dbReference type="ARBA" id="ARBA00023277"/>
    </source>
</evidence>
<dbReference type="PROSITE" id="PS51760">
    <property type="entry name" value="GH10_2"/>
    <property type="match status" value="1"/>
</dbReference>
<reference evidence="5 6" key="1">
    <citation type="submission" date="2009-08" db="EMBL/GenBank/DDBJ databases">
        <authorList>
            <person name="Weinstock G."/>
            <person name="Sodergren E."/>
            <person name="Clifton S."/>
            <person name="Fulton L."/>
            <person name="Fulton B."/>
            <person name="Courtney L."/>
            <person name="Fronick C."/>
            <person name="Harrison M."/>
            <person name="Strong C."/>
            <person name="Farmer C."/>
            <person name="Delahaunty K."/>
            <person name="Markovic C."/>
            <person name="Hall O."/>
            <person name="Minx P."/>
            <person name="Tomlinson C."/>
            <person name="Mitreva M."/>
            <person name="Nelson J."/>
            <person name="Hou S."/>
            <person name="Wollam A."/>
            <person name="Pepin K.H."/>
            <person name="Johnson M."/>
            <person name="Bhonagiri V."/>
            <person name="Nash W.E."/>
            <person name="Warren W."/>
            <person name="Chinwalla A."/>
            <person name="Mardis E.R."/>
            <person name="Wilson R.K."/>
        </authorList>
    </citation>
    <scope>NUCLEOTIDE SEQUENCE [LARGE SCALE GENOMIC DNA]</scope>
    <source>
        <strain evidence="5 6">L1-82</strain>
    </source>
</reference>
<keyword evidence="1 5" id="KW-0378">Hydrolase</keyword>
<dbReference type="Gene3D" id="2.60.120.260">
    <property type="entry name" value="Galactose-binding domain-like"/>
    <property type="match status" value="1"/>
</dbReference>
<dbReference type="Pfam" id="PF00331">
    <property type="entry name" value="Glyco_hydro_10"/>
    <property type="match status" value="1"/>
</dbReference>
<dbReference type="RefSeq" id="WP_006856468.1">
    <property type="nucleotide sequence ID" value="NZ_GG692718.1"/>
</dbReference>